<organism evidence="1 2">
    <name type="scientific">Paractinoplanes atraurantiacus</name>
    <dbReference type="NCBI Taxonomy" id="1036182"/>
    <lineage>
        <taxon>Bacteria</taxon>
        <taxon>Bacillati</taxon>
        <taxon>Actinomycetota</taxon>
        <taxon>Actinomycetes</taxon>
        <taxon>Micromonosporales</taxon>
        <taxon>Micromonosporaceae</taxon>
        <taxon>Paractinoplanes</taxon>
    </lineage>
</organism>
<keyword evidence="2" id="KW-1185">Reference proteome</keyword>
<dbReference type="RefSeq" id="WP_218854969.1">
    <property type="nucleotide sequence ID" value="NZ_OBDY01000033.1"/>
</dbReference>
<evidence type="ECO:0000313" key="2">
    <source>
        <dbReference type="Proteomes" id="UP000219612"/>
    </source>
</evidence>
<reference evidence="1 2" key="1">
    <citation type="submission" date="2017-09" db="EMBL/GenBank/DDBJ databases">
        <authorList>
            <person name="Ehlers B."/>
            <person name="Leendertz F.H."/>
        </authorList>
    </citation>
    <scope>NUCLEOTIDE SEQUENCE [LARGE SCALE GENOMIC DNA]</scope>
    <source>
        <strain evidence="1 2">CGMCC 4.6857</strain>
    </source>
</reference>
<proteinExistence type="predicted"/>
<evidence type="ECO:0000313" key="1">
    <source>
        <dbReference type="EMBL" id="SNY68531.1"/>
    </source>
</evidence>
<dbReference type="EMBL" id="OBDY01000033">
    <property type="protein sequence ID" value="SNY68531.1"/>
    <property type="molecule type" value="Genomic_DNA"/>
</dbReference>
<gene>
    <name evidence="1" type="ORF">SAMN05421748_13345</name>
</gene>
<name>A0A285KB19_9ACTN</name>
<accession>A0A285KB19</accession>
<protein>
    <submittedName>
        <fullName evidence="1">Uncharacterized protein</fullName>
    </submittedName>
</protein>
<dbReference type="AlphaFoldDB" id="A0A285KB19"/>
<dbReference type="Proteomes" id="UP000219612">
    <property type="component" value="Unassembled WGS sequence"/>
</dbReference>
<sequence length="135" mass="14135">MLADAGLLSEWVELGEPLSVRALRAAESGGACLRDWLAEAVAVPARDGPLIVAARTRPGAYEPADTIAVLQIDLGFPWSGGTGPVVLGDLPVSRCGMVIGDARALDSWVGFLPEPRSVDGLADLRIARTSAFRRG</sequence>